<organism evidence="1 2">
    <name type="scientific">Trichoglossum hirsutum</name>
    <dbReference type="NCBI Taxonomy" id="265104"/>
    <lineage>
        <taxon>Eukaryota</taxon>
        <taxon>Fungi</taxon>
        <taxon>Dikarya</taxon>
        <taxon>Ascomycota</taxon>
        <taxon>Pezizomycotina</taxon>
        <taxon>Geoglossomycetes</taxon>
        <taxon>Geoglossales</taxon>
        <taxon>Geoglossaceae</taxon>
        <taxon>Trichoglossum</taxon>
    </lineage>
</organism>
<keyword evidence="2" id="KW-1185">Reference proteome</keyword>
<dbReference type="EMBL" id="JAGHQM010000530">
    <property type="protein sequence ID" value="KAH0559748.1"/>
    <property type="molecule type" value="Genomic_DNA"/>
</dbReference>
<comment type="caution">
    <text evidence="1">The sequence shown here is derived from an EMBL/GenBank/DDBJ whole genome shotgun (WGS) entry which is preliminary data.</text>
</comment>
<evidence type="ECO:0000313" key="1">
    <source>
        <dbReference type="EMBL" id="KAH0559748.1"/>
    </source>
</evidence>
<gene>
    <name evidence="1" type="ORF">GP486_003738</name>
</gene>
<dbReference type="Proteomes" id="UP000750711">
    <property type="component" value="Unassembled WGS sequence"/>
</dbReference>
<reference evidence="1" key="1">
    <citation type="submission" date="2021-03" db="EMBL/GenBank/DDBJ databases">
        <title>Comparative genomics and phylogenomic investigation of the class Geoglossomycetes provide insights into ecological specialization and systematics.</title>
        <authorList>
            <person name="Melie T."/>
            <person name="Pirro S."/>
            <person name="Miller A.N."/>
            <person name="Quandt A."/>
        </authorList>
    </citation>
    <scope>NUCLEOTIDE SEQUENCE</scope>
    <source>
        <strain evidence="1">CAQ_001_2017</strain>
    </source>
</reference>
<sequence>MLKHTVETCGLTYSAPVEAYIRGSIWNPALCSPETLRIWLTGKEKAAAEAAPAVAVVVGMRTAGTVTTFEAVVTTTGFDKDMEVALLGVVIAQWDCKEGISEAVIRLTAWEVEYAAMGAAEVADADAVTEDDAAAEATGSETTGGAIRDWVWA</sequence>
<evidence type="ECO:0000313" key="2">
    <source>
        <dbReference type="Proteomes" id="UP000750711"/>
    </source>
</evidence>
<protein>
    <submittedName>
        <fullName evidence="1">Uncharacterized protein</fullName>
    </submittedName>
</protein>
<feature type="non-terminal residue" evidence="1">
    <location>
        <position position="153"/>
    </location>
</feature>
<proteinExistence type="predicted"/>
<accession>A0A9P8LC32</accession>
<name>A0A9P8LC32_9PEZI</name>
<dbReference type="AlphaFoldDB" id="A0A9P8LC32"/>